<keyword evidence="3 14" id="KW-0813">Transport</keyword>
<dbReference type="CDD" id="cd01347">
    <property type="entry name" value="ligand_gated_channel"/>
    <property type="match status" value="1"/>
</dbReference>
<dbReference type="AlphaFoldDB" id="A0A6I4TTV5"/>
<keyword evidence="8" id="KW-0408">Iron</keyword>
<feature type="signal peptide" evidence="18">
    <location>
        <begin position="1"/>
        <end position="27"/>
    </location>
</feature>
<dbReference type="OrthoDB" id="9760333at2"/>
<dbReference type="GO" id="GO:0015344">
    <property type="term" value="F:siderophore uptake transmembrane transporter activity"/>
    <property type="evidence" value="ECO:0007669"/>
    <property type="project" value="TreeGrafter"/>
</dbReference>
<evidence type="ECO:0000256" key="12">
    <source>
        <dbReference type="ARBA" id="ARBA00023170"/>
    </source>
</evidence>
<keyword evidence="10 15" id="KW-0798">TonB box</keyword>
<feature type="short sequence motif" description="TonB C-terminal box" evidence="16">
    <location>
        <begin position="704"/>
        <end position="721"/>
    </location>
</feature>
<evidence type="ECO:0000313" key="22">
    <source>
        <dbReference type="Proteomes" id="UP000469430"/>
    </source>
</evidence>
<protein>
    <submittedName>
        <fullName evidence="21">TonB-dependent siderophore receptor</fullName>
    </submittedName>
</protein>
<evidence type="ECO:0000256" key="17">
    <source>
        <dbReference type="RuleBase" id="RU003357"/>
    </source>
</evidence>
<reference evidence="21 22" key="1">
    <citation type="submission" date="2019-12" db="EMBL/GenBank/DDBJ databases">
        <title>Genomic-based taxomic classification of the family Erythrobacteraceae.</title>
        <authorList>
            <person name="Xu L."/>
        </authorList>
    </citation>
    <scope>NUCLEOTIDE SEQUENCE [LARGE SCALE GENOMIC DNA]</scope>
    <source>
        <strain evidence="21 22">S36</strain>
    </source>
</reference>
<evidence type="ECO:0000256" key="14">
    <source>
        <dbReference type="PROSITE-ProRule" id="PRU01360"/>
    </source>
</evidence>
<gene>
    <name evidence="21" type="ORF">GRI97_06170</name>
</gene>
<dbReference type="GO" id="GO:0009279">
    <property type="term" value="C:cell outer membrane"/>
    <property type="evidence" value="ECO:0007669"/>
    <property type="project" value="UniProtKB-SubCell"/>
</dbReference>
<dbReference type="Gene3D" id="2.40.170.20">
    <property type="entry name" value="TonB-dependent receptor, beta-barrel domain"/>
    <property type="match status" value="1"/>
</dbReference>
<comment type="similarity">
    <text evidence="2 14 17">Belongs to the TonB-dependent receptor family.</text>
</comment>
<organism evidence="21 22">
    <name type="scientific">Croceibacterium xixiisoli</name>
    <dbReference type="NCBI Taxonomy" id="1476466"/>
    <lineage>
        <taxon>Bacteria</taxon>
        <taxon>Pseudomonadati</taxon>
        <taxon>Pseudomonadota</taxon>
        <taxon>Alphaproteobacteria</taxon>
        <taxon>Sphingomonadales</taxon>
        <taxon>Erythrobacteraceae</taxon>
        <taxon>Croceibacterium</taxon>
    </lineage>
</organism>
<evidence type="ECO:0000256" key="5">
    <source>
        <dbReference type="ARBA" id="ARBA00022496"/>
    </source>
</evidence>
<evidence type="ECO:0000256" key="4">
    <source>
        <dbReference type="ARBA" id="ARBA00022452"/>
    </source>
</evidence>
<dbReference type="InterPro" id="IPR012910">
    <property type="entry name" value="Plug_dom"/>
</dbReference>
<proteinExistence type="inferred from homology"/>
<dbReference type="Proteomes" id="UP000469430">
    <property type="component" value="Unassembled WGS sequence"/>
</dbReference>
<feature type="domain" description="TonB-dependent receptor-like beta-barrel" evidence="19">
    <location>
        <begin position="242"/>
        <end position="690"/>
    </location>
</feature>
<comment type="subcellular location">
    <subcellularLocation>
        <location evidence="1 14">Cell outer membrane</location>
        <topology evidence="1 14">Multi-pass membrane protein</topology>
    </subcellularLocation>
</comment>
<feature type="chain" id="PRO_5026086532" evidence="18">
    <location>
        <begin position="28"/>
        <end position="721"/>
    </location>
</feature>
<feature type="domain" description="TonB-dependent receptor plug" evidence="20">
    <location>
        <begin position="59"/>
        <end position="163"/>
    </location>
</feature>
<evidence type="ECO:0000256" key="3">
    <source>
        <dbReference type="ARBA" id="ARBA00022448"/>
    </source>
</evidence>
<keyword evidence="22" id="KW-1185">Reference proteome</keyword>
<dbReference type="SUPFAM" id="SSF56935">
    <property type="entry name" value="Porins"/>
    <property type="match status" value="1"/>
</dbReference>
<evidence type="ECO:0000256" key="8">
    <source>
        <dbReference type="ARBA" id="ARBA00023004"/>
    </source>
</evidence>
<keyword evidence="5" id="KW-0410">Iron transport</keyword>
<evidence type="ECO:0000256" key="6">
    <source>
        <dbReference type="ARBA" id="ARBA00022692"/>
    </source>
</evidence>
<dbReference type="EMBL" id="WTYJ01000001">
    <property type="protein sequence ID" value="MXO98571.1"/>
    <property type="molecule type" value="Genomic_DNA"/>
</dbReference>
<dbReference type="InterPro" id="IPR000531">
    <property type="entry name" value="Beta-barrel_TonB"/>
</dbReference>
<keyword evidence="12 21" id="KW-0675">Receptor</keyword>
<name>A0A6I4TTV5_9SPHN</name>
<dbReference type="GO" id="GO:0038023">
    <property type="term" value="F:signaling receptor activity"/>
    <property type="evidence" value="ECO:0007669"/>
    <property type="project" value="InterPro"/>
</dbReference>
<evidence type="ECO:0000256" key="7">
    <source>
        <dbReference type="ARBA" id="ARBA00022729"/>
    </source>
</evidence>
<dbReference type="PROSITE" id="PS52016">
    <property type="entry name" value="TONB_DEPENDENT_REC_3"/>
    <property type="match status" value="1"/>
</dbReference>
<dbReference type="InterPro" id="IPR010105">
    <property type="entry name" value="TonB_sidphr_rcpt"/>
</dbReference>
<evidence type="ECO:0000256" key="10">
    <source>
        <dbReference type="ARBA" id="ARBA00023077"/>
    </source>
</evidence>
<evidence type="ECO:0000256" key="15">
    <source>
        <dbReference type="PROSITE-ProRule" id="PRU10143"/>
    </source>
</evidence>
<dbReference type="PROSITE" id="PS00430">
    <property type="entry name" value="TONB_DEPENDENT_REC_1"/>
    <property type="match status" value="1"/>
</dbReference>
<evidence type="ECO:0000256" key="9">
    <source>
        <dbReference type="ARBA" id="ARBA00023065"/>
    </source>
</evidence>
<dbReference type="InterPro" id="IPR036942">
    <property type="entry name" value="Beta-barrel_TonB_sf"/>
</dbReference>
<evidence type="ECO:0000259" key="19">
    <source>
        <dbReference type="Pfam" id="PF00593"/>
    </source>
</evidence>
<dbReference type="Pfam" id="PF07715">
    <property type="entry name" value="Plug"/>
    <property type="match status" value="1"/>
</dbReference>
<evidence type="ECO:0000256" key="1">
    <source>
        <dbReference type="ARBA" id="ARBA00004571"/>
    </source>
</evidence>
<dbReference type="Gene3D" id="2.170.130.10">
    <property type="entry name" value="TonB-dependent receptor, plug domain"/>
    <property type="match status" value="1"/>
</dbReference>
<dbReference type="NCBIfam" id="TIGR01783">
    <property type="entry name" value="TonB-siderophor"/>
    <property type="match status" value="1"/>
</dbReference>
<dbReference type="PROSITE" id="PS01156">
    <property type="entry name" value="TONB_DEPENDENT_REC_2"/>
    <property type="match status" value="1"/>
</dbReference>
<comment type="caution">
    <text evidence="21">The sequence shown here is derived from an EMBL/GenBank/DDBJ whole genome shotgun (WGS) entry which is preliminary data.</text>
</comment>
<keyword evidence="11 14" id="KW-0472">Membrane</keyword>
<evidence type="ECO:0000256" key="18">
    <source>
        <dbReference type="SAM" id="SignalP"/>
    </source>
</evidence>
<evidence type="ECO:0000259" key="20">
    <source>
        <dbReference type="Pfam" id="PF07715"/>
    </source>
</evidence>
<keyword evidence="9" id="KW-0406">Ion transport</keyword>
<evidence type="ECO:0000313" key="21">
    <source>
        <dbReference type="EMBL" id="MXO98571.1"/>
    </source>
</evidence>
<dbReference type="InterPro" id="IPR037066">
    <property type="entry name" value="Plug_dom_sf"/>
</dbReference>
<dbReference type="GO" id="GO:0015891">
    <property type="term" value="P:siderophore transport"/>
    <property type="evidence" value="ECO:0007669"/>
    <property type="project" value="InterPro"/>
</dbReference>
<dbReference type="PANTHER" id="PTHR32552:SF84">
    <property type="entry name" value="TONB-DEPENDENT RECEPTOR-RELATED"/>
    <property type="match status" value="1"/>
</dbReference>
<keyword evidence="6 14" id="KW-0812">Transmembrane</keyword>
<dbReference type="PANTHER" id="PTHR32552">
    <property type="entry name" value="FERRICHROME IRON RECEPTOR-RELATED"/>
    <property type="match status" value="1"/>
</dbReference>
<evidence type="ECO:0000256" key="13">
    <source>
        <dbReference type="ARBA" id="ARBA00023237"/>
    </source>
</evidence>
<keyword evidence="7 18" id="KW-0732">Signal</keyword>
<feature type="short sequence motif" description="TonB box" evidence="15">
    <location>
        <begin position="34"/>
        <end position="40"/>
    </location>
</feature>
<dbReference type="InterPro" id="IPR039426">
    <property type="entry name" value="TonB-dep_rcpt-like"/>
</dbReference>
<dbReference type="InterPro" id="IPR010917">
    <property type="entry name" value="TonB_rcpt_CS"/>
</dbReference>
<keyword evidence="4 14" id="KW-1134">Transmembrane beta strand</keyword>
<evidence type="ECO:0000256" key="2">
    <source>
        <dbReference type="ARBA" id="ARBA00009810"/>
    </source>
</evidence>
<accession>A0A6I4TTV5</accession>
<keyword evidence="13 14" id="KW-0998">Cell outer membrane</keyword>
<evidence type="ECO:0000256" key="11">
    <source>
        <dbReference type="ARBA" id="ARBA00023136"/>
    </source>
</evidence>
<evidence type="ECO:0000256" key="16">
    <source>
        <dbReference type="PROSITE-ProRule" id="PRU10144"/>
    </source>
</evidence>
<dbReference type="InterPro" id="IPR010916">
    <property type="entry name" value="TonB_box_CS"/>
</dbReference>
<dbReference type="Pfam" id="PF00593">
    <property type="entry name" value="TonB_dep_Rec_b-barrel"/>
    <property type="match status" value="1"/>
</dbReference>
<sequence length="721" mass="78270">MMFHHAKVLSSTSLFVLALAQGSVAFAQDTDEDSIIVIGQGASPLLEESATGSRLGISPMETPAAINVLDGEAIRARGDFGFIDAVTRAPGVSSSATPGNGGTALVVRGFSGQGSVTQLYNGVRLIPNNSSITFPFDTWNIDRIEVLNGPASVLYGQGSLGGVVNVVPKSANFERLEFQGQAGYGSFDTLHLAGGVSGPVAEGLAVRADASFRQSDGYVERGNSESLALSAAIEYRPSDRFSASLRHDFGHDQPMRYNGTPLADGTRLDTSIRHKNYDVADSVMDYKDHRTQLSIEWTPLDDVKFASSSFLFDSLRRWETLESYSWNTTTDLVSRTANTGIVHDVLQWGNQTSLSYKHQFGGGVNNQLLVGVDYNELKLKYSHNFDDVVNDTVDPYDFDPGSFLNTVGIEPRNRTHTAIYAAFLENRLELGEKLSIIAGLRYESDRVGRWNYVYDAAGETIIGEAPALNGGTASHKTFRDLTWRVGTVYQPTPNLSFYAQYATGVDPVGNLTSFSGSSAQYGFSNASGHQVEAGVKSVFLEGRGSATLAVYRLAKNDLTIQRSPLLPLEQIGKQSSQGIEASVSLQLPAGFAIEANGTVLDANYDDFSNENPLLDYTGNTPIDVPEVTGNATLTWSPIARLAVNTSLRYVGRRYMDQANAKEIPDYLVLDAGASFAITENLAVRLRLYNLFDKDYALASNYGRQWILGRPRSVDVAIRASF</sequence>